<gene>
    <name evidence="14" type="ORF">CRG98_034268</name>
</gene>
<keyword evidence="8" id="KW-1133">Transmembrane helix</keyword>
<evidence type="ECO:0000256" key="1">
    <source>
        <dbReference type="ARBA" id="ARBA00004479"/>
    </source>
</evidence>
<evidence type="ECO:0000256" key="5">
    <source>
        <dbReference type="ARBA" id="ARBA00022737"/>
    </source>
</evidence>
<evidence type="ECO:0000256" key="3">
    <source>
        <dbReference type="ARBA" id="ARBA00022692"/>
    </source>
</evidence>
<sequence length="227" mass="24406">MGICQARCKVLRVLCILLLYGSINNSLALSPDGEALLSFRSAIVTSDGSILQWRPEDPDPCRWKGVTCDSESKRVIYLSLAHQKLSGSISPYLGKLEHLRILTLRDNNFYGPIPSELGNCTELQGIYLQRNYLSDSIPSELGNLSNLGHLNLSGNLLRGSIPPSLGKLNKLVTFDVSANFLAGPIPSDGVLINFPESSFGGNRGLCGKQIKVACNGGSSTNNISPTS</sequence>
<keyword evidence="9" id="KW-0472">Membrane</keyword>
<keyword evidence="3" id="KW-0812">Transmembrane</keyword>
<name>A0A2I0INT3_PUNGR</name>
<dbReference type="FunFam" id="3.80.10.10:FF:000101">
    <property type="entry name" value="LRR receptor-like serine/threonine-protein kinase ERECTA"/>
    <property type="match status" value="1"/>
</dbReference>
<evidence type="ECO:0000256" key="6">
    <source>
        <dbReference type="ARBA" id="ARBA00022741"/>
    </source>
</evidence>
<feature type="chain" id="PRO_5014168050" description="Leucine-rich repeat-containing N-terminal plant-type domain-containing protein" evidence="12">
    <location>
        <begin position="29"/>
        <end position="227"/>
    </location>
</feature>
<dbReference type="GO" id="GO:0016020">
    <property type="term" value="C:membrane"/>
    <property type="evidence" value="ECO:0007669"/>
    <property type="project" value="UniProtKB-SubCell"/>
</dbReference>
<dbReference type="Pfam" id="PF00560">
    <property type="entry name" value="LRR_1"/>
    <property type="match status" value="3"/>
</dbReference>
<feature type="signal peptide" evidence="12">
    <location>
        <begin position="1"/>
        <end position="28"/>
    </location>
</feature>
<dbReference type="InterPro" id="IPR013210">
    <property type="entry name" value="LRR_N_plant-typ"/>
</dbReference>
<evidence type="ECO:0000256" key="11">
    <source>
        <dbReference type="ARBA" id="ARBA00023180"/>
    </source>
</evidence>
<evidence type="ECO:0000256" key="8">
    <source>
        <dbReference type="ARBA" id="ARBA00022989"/>
    </source>
</evidence>
<keyword evidence="6" id="KW-0547">Nucleotide-binding</keyword>
<dbReference type="SUPFAM" id="SSF52058">
    <property type="entry name" value="L domain-like"/>
    <property type="match status" value="1"/>
</dbReference>
<keyword evidence="4 12" id="KW-0732">Signal</keyword>
<organism evidence="14 15">
    <name type="scientific">Punica granatum</name>
    <name type="common">Pomegranate</name>
    <dbReference type="NCBI Taxonomy" id="22663"/>
    <lineage>
        <taxon>Eukaryota</taxon>
        <taxon>Viridiplantae</taxon>
        <taxon>Streptophyta</taxon>
        <taxon>Embryophyta</taxon>
        <taxon>Tracheophyta</taxon>
        <taxon>Spermatophyta</taxon>
        <taxon>Magnoliopsida</taxon>
        <taxon>eudicotyledons</taxon>
        <taxon>Gunneridae</taxon>
        <taxon>Pentapetalae</taxon>
        <taxon>rosids</taxon>
        <taxon>malvids</taxon>
        <taxon>Myrtales</taxon>
        <taxon>Lythraceae</taxon>
        <taxon>Punica</taxon>
    </lineage>
</organism>
<evidence type="ECO:0000256" key="10">
    <source>
        <dbReference type="ARBA" id="ARBA00023170"/>
    </source>
</evidence>
<keyword evidence="7" id="KW-0067">ATP-binding</keyword>
<comment type="subcellular location">
    <subcellularLocation>
        <location evidence="1">Membrane</location>
        <topology evidence="1">Single-pass type I membrane protein</topology>
    </subcellularLocation>
</comment>
<dbReference type="InterPro" id="IPR001611">
    <property type="entry name" value="Leu-rich_rpt"/>
</dbReference>
<feature type="domain" description="Leucine-rich repeat-containing N-terminal plant-type" evidence="13">
    <location>
        <begin position="30"/>
        <end position="69"/>
    </location>
</feature>
<evidence type="ECO:0000256" key="9">
    <source>
        <dbReference type="ARBA" id="ARBA00023136"/>
    </source>
</evidence>
<dbReference type="Pfam" id="PF08263">
    <property type="entry name" value="LRRNT_2"/>
    <property type="match status" value="1"/>
</dbReference>
<evidence type="ECO:0000259" key="13">
    <source>
        <dbReference type="Pfam" id="PF08263"/>
    </source>
</evidence>
<dbReference type="InterPro" id="IPR032675">
    <property type="entry name" value="LRR_dom_sf"/>
</dbReference>
<protein>
    <recommendedName>
        <fullName evidence="13">Leucine-rich repeat-containing N-terminal plant-type domain-containing protein</fullName>
    </recommendedName>
</protein>
<comment type="caution">
    <text evidence="14">The sequence shown here is derived from an EMBL/GenBank/DDBJ whole genome shotgun (WGS) entry which is preliminary data.</text>
</comment>
<dbReference type="STRING" id="22663.A0A2I0INT3"/>
<keyword evidence="15" id="KW-1185">Reference proteome</keyword>
<evidence type="ECO:0000256" key="2">
    <source>
        <dbReference type="ARBA" id="ARBA00022614"/>
    </source>
</evidence>
<accession>A0A2I0INT3</accession>
<evidence type="ECO:0000256" key="7">
    <source>
        <dbReference type="ARBA" id="ARBA00022840"/>
    </source>
</evidence>
<evidence type="ECO:0000256" key="12">
    <source>
        <dbReference type="SAM" id="SignalP"/>
    </source>
</evidence>
<dbReference type="Proteomes" id="UP000233551">
    <property type="component" value="Unassembled WGS sequence"/>
</dbReference>
<evidence type="ECO:0000256" key="4">
    <source>
        <dbReference type="ARBA" id="ARBA00022729"/>
    </source>
</evidence>
<dbReference type="AlphaFoldDB" id="A0A2I0INT3"/>
<reference evidence="14 15" key="1">
    <citation type="submission" date="2017-11" db="EMBL/GenBank/DDBJ databases">
        <title>De-novo sequencing of pomegranate (Punica granatum L.) genome.</title>
        <authorList>
            <person name="Akparov Z."/>
            <person name="Amiraslanov A."/>
            <person name="Hajiyeva S."/>
            <person name="Abbasov M."/>
            <person name="Kaur K."/>
            <person name="Hamwieh A."/>
            <person name="Solovyev V."/>
            <person name="Salamov A."/>
            <person name="Braich B."/>
            <person name="Kosarev P."/>
            <person name="Mahmoud A."/>
            <person name="Hajiyev E."/>
            <person name="Babayeva S."/>
            <person name="Izzatullayeva V."/>
            <person name="Mammadov A."/>
            <person name="Mammadov A."/>
            <person name="Sharifova S."/>
            <person name="Ojaghi J."/>
            <person name="Eynullazada K."/>
            <person name="Bayramov B."/>
            <person name="Abdulazimova A."/>
            <person name="Shahmuradov I."/>
        </authorList>
    </citation>
    <scope>NUCLEOTIDE SEQUENCE [LARGE SCALE GENOMIC DNA]</scope>
    <source>
        <strain evidence="15">cv. AG2017</strain>
        <tissue evidence="14">Leaf</tissue>
    </source>
</reference>
<keyword evidence="5" id="KW-0677">Repeat</keyword>
<keyword evidence="2" id="KW-0433">Leucine-rich repeat</keyword>
<evidence type="ECO:0000313" key="14">
    <source>
        <dbReference type="EMBL" id="PKI45350.1"/>
    </source>
</evidence>
<dbReference type="Gene3D" id="3.80.10.10">
    <property type="entry name" value="Ribonuclease Inhibitor"/>
    <property type="match status" value="1"/>
</dbReference>
<keyword evidence="10" id="KW-0675">Receptor</keyword>
<dbReference type="GO" id="GO:0005524">
    <property type="term" value="F:ATP binding"/>
    <property type="evidence" value="ECO:0007669"/>
    <property type="project" value="UniProtKB-KW"/>
</dbReference>
<feature type="non-terminal residue" evidence="14">
    <location>
        <position position="227"/>
    </location>
</feature>
<dbReference type="PANTHER" id="PTHR47988">
    <property type="entry name" value="SOMATIC EMBRYOGENESIS RECEPTOR KINASE 1"/>
    <property type="match status" value="1"/>
</dbReference>
<proteinExistence type="predicted"/>
<keyword evidence="11" id="KW-0325">Glycoprotein</keyword>
<evidence type="ECO:0000313" key="15">
    <source>
        <dbReference type="Proteomes" id="UP000233551"/>
    </source>
</evidence>
<dbReference type="EMBL" id="PGOL01002725">
    <property type="protein sequence ID" value="PKI45350.1"/>
    <property type="molecule type" value="Genomic_DNA"/>
</dbReference>